<keyword evidence="2 4" id="KW-0238">DNA-binding</keyword>
<dbReference type="Pfam" id="PF21597">
    <property type="entry name" value="TetR_C_43"/>
    <property type="match status" value="1"/>
</dbReference>
<dbReference type="InterPro" id="IPR036271">
    <property type="entry name" value="Tet_transcr_reg_TetR-rel_C_sf"/>
</dbReference>
<dbReference type="SUPFAM" id="SSF48498">
    <property type="entry name" value="Tetracyclin repressor-like, C-terminal domain"/>
    <property type="match status" value="1"/>
</dbReference>
<dbReference type="SUPFAM" id="SSF46689">
    <property type="entry name" value="Homeodomain-like"/>
    <property type="match status" value="1"/>
</dbReference>
<dbReference type="GO" id="GO:0000976">
    <property type="term" value="F:transcription cis-regulatory region binding"/>
    <property type="evidence" value="ECO:0007669"/>
    <property type="project" value="TreeGrafter"/>
</dbReference>
<sequence>MREEPMREQPASTGRARRADARRNHDAILRTAREAFEARGSAAPLEEIAARAGVAIGTLYGHFPTRESLIEAATRDGLAALIAFADEAAAAGEPLSALRDWTAQAVRYCSTFRGLMGFLTRSRHGTGALSGSCTDMHRCGADLLRSAQAAGRVRPGFTAEDLFDVISATAWVRERSPAGRDGNARMLELLLGAAVTDSSRQTTPNDPVSIQGSL</sequence>
<dbReference type="Proteomes" id="UP000001549">
    <property type="component" value="Chromosome"/>
</dbReference>
<evidence type="ECO:0000256" key="1">
    <source>
        <dbReference type="ARBA" id="ARBA00023015"/>
    </source>
</evidence>
<dbReference type="PANTHER" id="PTHR30055:SF234">
    <property type="entry name" value="HTH-TYPE TRANSCRIPTIONAL REGULATOR BETI"/>
    <property type="match status" value="1"/>
</dbReference>
<dbReference type="InterPro" id="IPR001647">
    <property type="entry name" value="HTH_TetR"/>
</dbReference>
<dbReference type="InterPro" id="IPR050109">
    <property type="entry name" value="HTH-type_TetR-like_transc_reg"/>
</dbReference>
<dbReference type="Pfam" id="PF00440">
    <property type="entry name" value="TetR_N"/>
    <property type="match status" value="1"/>
</dbReference>
<dbReference type="GO" id="GO:0003700">
    <property type="term" value="F:DNA-binding transcription factor activity"/>
    <property type="evidence" value="ECO:0007669"/>
    <property type="project" value="TreeGrafter"/>
</dbReference>
<proteinExistence type="predicted"/>
<keyword evidence="3" id="KW-0804">Transcription</keyword>
<dbReference type="AlphaFoldDB" id="F8AWM5"/>
<keyword evidence="8" id="KW-1185">Reference proteome</keyword>
<organism evidence="7 8">
    <name type="scientific">Candidatus Protofrankia datiscae</name>
    <dbReference type="NCBI Taxonomy" id="2716812"/>
    <lineage>
        <taxon>Bacteria</taxon>
        <taxon>Bacillati</taxon>
        <taxon>Actinomycetota</taxon>
        <taxon>Actinomycetes</taxon>
        <taxon>Frankiales</taxon>
        <taxon>Frankiaceae</taxon>
        <taxon>Protofrankia</taxon>
    </lineage>
</organism>
<dbReference type="PRINTS" id="PR00455">
    <property type="entry name" value="HTHTETR"/>
</dbReference>
<dbReference type="KEGG" id="fsy:FsymDg_1926"/>
<evidence type="ECO:0000256" key="5">
    <source>
        <dbReference type="SAM" id="MobiDB-lite"/>
    </source>
</evidence>
<evidence type="ECO:0000256" key="4">
    <source>
        <dbReference type="PROSITE-ProRule" id="PRU00335"/>
    </source>
</evidence>
<name>F8AWM5_9ACTN</name>
<evidence type="ECO:0000313" key="7">
    <source>
        <dbReference type="EMBL" id="AEH09362.1"/>
    </source>
</evidence>
<feature type="region of interest" description="Disordered" evidence="5">
    <location>
        <begin position="1"/>
        <end position="23"/>
    </location>
</feature>
<evidence type="ECO:0000256" key="2">
    <source>
        <dbReference type="ARBA" id="ARBA00023125"/>
    </source>
</evidence>
<dbReference type="PROSITE" id="PS50977">
    <property type="entry name" value="HTH_TETR_2"/>
    <property type="match status" value="1"/>
</dbReference>
<dbReference type="eggNOG" id="COG1309">
    <property type="taxonomic scope" value="Bacteria"/>
</dbReference>
<accession>F8AWM5</accession>
<dbReference type="InterPro" id="IPR009057">
    <property type="entry name" value="Homeodomain-like_sf"/>
</dbReference>
<evidence type="ECO:0000313" key="8">
    <source>
        <dbReference type="Proteomes" id="UP000001549"/>
    </source>
</evidence>
<dbReference type="HOGENOM" id="CLU_069356_17_1_11"/>
<gene>
    <name evidence="7" type="ordered locus">FsymDg_1926</name>
</gene>
<dbReference type="Gene3D" id="1.10.357.10">
    <property type="entry name" value="Tetracycline Repressor, domain 2"/>
    <property type="match status" value="1"/>
</dbReference>
<feature type="domain" description="HTH tetR-type" evidence="6">
    <location>
        <begin position="22"/>
        <end position="81"/>
    </location>
</feature>
<dbReference type="InterPro" id="IPR049445">
    <property type="entry name" value="TetR_SbtR-like_C"/>
</dbReference>
<evidence type="ECO:0000259" key="6">
    <source>
        <dbReference type="PROSITE" id="PS50977"/>
    </source>
</evidence>
<evidence type="ECO:0000256" key="3">
    <source>
        <dbReference type="ARBA" id="ARBA00023163"/>
    </source>
</evidence>
<protein>
    <submittedName>
        <fullName evidence="7">Regulatory protein TetR</fullName>
    </submittedName>
</protein>
<dbReference type="EMBL" id="CP002801">
    <property type="protein sequence ID" value="AEH09362.1"/>
    <property type="molecule type" value="Genomic_DNA"/>
</dbReference>
<dbReference type="PANTHER" id="PTHR30055">
    <property type="entry name" value="HTH-TYPE TRANSCRIPTIONAL REGULATOR RUTR"/>
    <property type="match status" value="1"/>
</dbReference>
<reference evidence="7 8" key="1">
    <citation type="submission" date="2011-05" db="EMBL/GenBank/DDBJ databases">
        <title>Complete sequence of chromosome of Frankia symbiont of Datisca glomerata.</title>
        <authorList>
            <consortium name="US DOE Joint Genome Institute"/>
            <person name="Lucas S."/>
            <person name="Han J."/>
            <person name="Lapidus A."/>
            <person name="Cheng J.-F."/>
            <person name="Goodwin L."/>
            <person name="Pitluck S."/>
            <person name="Peters L."/>
            <person name="Mikhailova N."/>
            <person name="Chertkov O."/>
            <person name="Teshima H."/>
            <person name="Han C."/>
            <person name="Tapia R."/>
            <person name="Land M."/>
            <person name="Hauser L."/>
            <person name="Kyrpides N."/>
            <person name="Ivanova N."/>
            <person name="Pagani I."/>
            <person name="Berry A."/>
            <person name="Pawlowski K."/>
            <person name="Persson T."/>
            <person name="Vanden Heuvel B."/>
            <person name="Benson D."/>
            <person name="Woyke T."/>
        </authorList>
    </citation>
    <scope>NUCLEOTIDE SEQUENCE [LARGE SCALE GENOMIC DNA]</scope>
    <source>
        <strain evidence="8">4085684</strain>
    </source>
</reference>
<feature type="DNA-binding region" description="H-T-H motif" evidence="4">
    <location>
        <begin position="44"/>
        <end position="63"/>
    </location>
</feature>
<dbReference type="STRING" id="656024.FsymDg_1926"/>
<keyword evidence="1" id="KW-0805">Transcription regulation</keyword>